<evidence type="ECO:0000256" key="4">
    <source>
        <dbReference type="ARBA" id="ARBA00022989"/>
    </source>
</evidence>
<feature type="transmembrane region" description="Helical" evidence="6">
    <location>
        <begin position="221"/>
        <end position="239"/>
    </location>
</feature>
<keyword evidence="5 6" id="KW-0472">Membrane</keyword>
<comment type="subcellular location">
    <subcellularLocation>
        <location evidence="1">Membrane</location>
        <topology evidence="1">Multi-pass membrane protein</topology>
    </subcellularLocation>
</comment>
<accession>A0A5B9EDM0</accession>
<evidence type="ECO:0000256" key="2">
    <source>
        <dbReference type="ARBA" id="ARBA00022448"/>
    </source>
</evidence>
<dbReference type="InterPro" id="IPR044770">
    <property type="entry name" value="MFS_spinster-like"/>
</dbReference>
<feature type="transmembrane region" description="Helical" evidence="6">
    <location>
        <begin position="377"/>
        <end position="396"/>
    </location>
</feature>
<feature type="transmembrane region" description="Helical" evidence="6">
    <location>
        <begin position="108"/>
        <end position="127"/>
    </location>
</feature>
<dbReference type="Proteomes" id="UP000321820">
    <property type="component" value="Chromosome"/>
</dbReference>
<dbReference type="Pfam" id="PF07690">
    <property type="entry name" value="MFS_1"/>
    <property type="match status" value="1"/>
</dbReference>
<dbReference type="InterPro" id="IPR011701">
    <property type="entry name" value="MFS"/>
</dbReference>
<keyword evidence="4 6" id="KW-1133">Transmembrane helix</keyword>
<evidence type="ECO:0000259" key="7">
    <source>
        <dbReference type="PROSITE" id="PS50850"/>
    </source>
</evidence>
<keyword evidence="2" id="KW-0813">Transport</keyword>
<dbReference type="PROSITE" id="PS50850">
    <property type="entry name" value="MFS"/>
    <property type="match status" value="1"/>
</dbReference>
<evidence type="ECO:0000256" key="5">
    <source>
        <dbReference type="ARBA" id="ARBA00023136"/>
    </source>
</evidence>
<dbReference type="AlphaFoldDB" id="A0A5B9EDM0"/>
<dbReference type="EMBL" id="CP042806">
    <property type="protein sequence ID" value="QEE30303.1"/>
    <property type="molecule type" value="Genomic_DNA"/>
</dbReference>
<feature type="transmembrane region" description="Helical" evidence="6">
    <location>
        <begin position="139"/>
        <end position="160"/>
    </location>
</feature>
<evidence type="ECO:0000256" key="3">
    <source>
        <dbReference type="ARBA" id="ARBA00022692"/>
    </source>
</evidence>
<dbReference type="InterPro" id="IPR036259">
    <property type="entry name" value="MFS_trans_sf"/>
</dbReference>
<feature type="transmembrane region" description="Helical" evidence="6">
    <location>
        <begin position="7"/>
        <end position="25"/>
    </location>
</feature>
<dbReference type="PANTHER" id="PTHR23505">
    <property type="entry name" value="SPINSTER"/>
    <property type="match status" value="1"/>
</dbReference>
<dbReference type="OrthoDB" id="9794076at2"/>
<gene>
    <name evidence="8" type="ORF">FTW19_21360</name>
</gene>
<feature type="transmembrane region" description="Helical" evidence="6">
    <location>
        <begin position="259"/>
        <end position="277"/>
    </location>
</feature>
<dbReference type="GO" id="GO:0022857">
    <property type="term" value="F:transmembrane transporter activity"/>
    <property type="evidence" value="ECO:0007669"/>
    <property type="project" value="InterPro"/>
</dbReference>
<dbReference type="InterPro" id="IPR020846">
    <property type="entry name" value="MFS_dom"/>
</dbReference>
<reference evidence="8 9" key="1">
    <citation type="submission" date="2019-08" db="EMBL/GenBank/DDBJ databases">
        <title>Complete genome sequence of Terriglobus albidus strain ORNL.</title>
        <authorList>
            <person name="Podar M."/>
        </authorList>
    </citation>
    <scope>NUCLEOTIDE SEQUENCE [LARGE SCALE GENOMIC DNA]</scope>
    <source>
        <strain evidence="8 9">ORNL</strain>
    </source>
</reference>
<feature type="transmembrane region" description="Helical" evidence="6">
    <location>
        <begin position="166"/>
        <end position="186"/>
    </location>
</feature>
<dbReference type="PANTHER" id="PTHR23505:SF79">
    <property type="entry name" value="PROTEIN SPINSTER"/>
    <property type="match status" value="1"/>
</dbReference>
<keyword evidence="3 6" id="KW-0812">Transmembrane</keyword>
<evidence type="ECO:0000256" key="1">
    <source>
        <dbReference type="ARBA" id="ARBA00004141"/>
    </source>
</evidence>
<name>A0A5B9EDM0_9BACT</name>
<evidence type="ECO:0000313" key="8">
    <source>
        <dbReference type="EMBL" id="QEE30303.1"/>
    </source>
</evidence>
<dbReference type="Gene3D" id="1.20.1250.20">
    <property type="entry name" value="MFS general substrate transporter like domains"/>
    <property type="match status" value="1"/>
</dbReference>
<dbReference type="SUPFAM" id="SSF103473">
    <property type="entry name" value="MFS general substrate transporter"/>
    <property type="match status" value="1"/>
</dbReference>
<protein>
    <submittedName>
        <fullName evidence="8">MFS transporter</fullName>
    </submittedName>
</protein>
<dbReference type="KEGG" id="talb:FTW19_21360"/>
<feature type="transmembrane region" description="Helical" evidence="6">
    <location>
        <begin position="45"/>
        <end position="66"/>
    </location>
</feature>
<keyword evidence="9" id="KW-1185">Reference proteome</keyword>
<organism evidence="8 9">
    <name type="scientific">Terriglobus albidus</name>
    <dbReference type="NCBI Taxonomy" id="1592106"/>
    <lineage>
        <taxon>Bacteria</taxon>
        <taxon>Pseudomonadati</taxon>
        <taxon>Acidobacteriota</taxon>
        <taxon>Terriglobia</taxon>
        <taxon>Terriglobales</taxon>
        <taxon>Acidobacteriaceae</taxon>
        <taxon>Terriglobus</taxon>
    </lineage>
</organism>
<feature type="transmembrane region" description="Helical" evidence="6">
    <location>
        <begin position="350"/>
        <end position="371"/>
    </location>
</feature>
<sequence length="408" mass="44060">MKVWKSAYPWLVVVLLLFVWMFNYLDRQVIFSIFPLLQAELHISTVQLGLLGTSFLWVYAFSSPLAGHLADRFGSKRMICFSLLVWSLITLLTGHVRGYGQLVAMRSLMGISEACYLPAGLAMIAAYHGTRTRSRAVSLHYSGTYLGTVLGGTLGGWIGSRHGWRSVFNIFGGVGVLYAFLLMNLLRNPSAETQAEEPPVPGKGLKESASVILRTPGYRSLLTVFGIASICDWAIYTWFPLYLYERFHFSLTSAGFTATFWIRAGGFIGLLCGGFLADSWARRTARGRVWTQTVGLGLGAPCLIVSSVTGNVSLLCASMLLFGLGKGMYDGNTMPVLCEGIPPEMRATAFGFLNFAGTMLGGAVALIAGALKATIGLNGTFLGCGLLMLAAAGITAQIRMRPLSAEPI</sequence>
<proteinExistence type="predicted"/>
<feature type="domain" description="Major facilitator superfamily (MFS) profile" evidence="7">
    <location>
        <begin position="12"/>
        <end position="403"/>
    </location>
</feature>
<dbReference type="RefSeq" id="WP_147649572.1">
    <property type="nucleotide sequence ID" value="NZ_CP042806.1"/>
</dbReference>
<evidence type="ECO:0000313" key="9">
    <source>
        <dbReference type="Proteomes" id="UP000321820"/>
    </source>
</evidence>
<dbReference type="GO" id="GO:0016020">
    <property type="term" value="C:membrane"/>
    <property type="evidence" value="ECO:0007669"/>
    <property type="project" value="UniProtKB-SubCell"/>
</dbReference>
<evidence type="ECO:0000256" key="6">
    <source>
        <dbReference type="SAM" id="Phobius"/>
    </source>
</evidence>
<feature type="transmembrane region" description="Helical" evidence="6">
    <location>
        <begin position="312"/>
        <end position="329"/>
    </location>
</feature>
<feature type="transmembrane region" description="Helical" evidence="6">
    <location>
        <begin position="78"/>
        <end position="96"/>
    </location>
</feature>